<dbReference type="KEGG" id="dsc:ABOD76_05145"/>
<dbReference type="AlphaFoldDB" id="A0AAU7U6H8"/>
<feature type="transmembrane region" description="Helical" evidence="1">
    <location>
        <begin position="21"/>
        <end position="45"/>
    </location>
</feature>
<proteinExistence type="predicted"/>
<feature type="transmembrane region" description="Helical" evidence="1">
    <location>
        <begin position="212"/>
        <end position="233"/>
    </location>
</feature>
<name>A0AAU7U6H8_9DEIO</name>
<keyword evidence="2" id="KW-0614">Plasmid</keyword>
<keyword evidence="1" id="KW-0472">Membrane</keyword>
<feature type="transmembrane region" description="Helical" evidence="1">
    <location>
        <begin position="151"/>
        <end position="173"/>
    </location>
</feature>
<dbReference type="InterPro" id="IPR025495">
    <property type="entry name" value="DUF4386"/>
</dbReference>
<geneLocation type="plasmid" evidence="2">
    <name>pDson03</name>
</geneLocation>
<evidence type="ECO:0000313" key="2">
    <source>
        <dbReference type="EMBL" id="XBV84076.1"/>
    </source>
</evidence>
<dbReference type="Pfam" id="PF14329">
    <property type="entry name" value="DUF4386"/>
    <property type="match status" value="1"/>
</dbReference>
<keyword evidence="1" id="KW-0812">Transmembrane</keyword>
<feature type="transmembrane region" description="Helical" evidence="1">
    <location>
        <begin position="108"/>
        <end position="131"/>
    </location>
</feature>
<organism evidence="2">
    <name type="scientific">Deinococcus sonorensis KR-87</name>
    <dbReference type="NCBI Taxonomy" id="694439"/>
    <lineage>
        <taxon>Bacteria</taxon>
        <taxon>Thermotogati</taxon>
        <taxon>Deinococcota</taxon>
        <taxon>Deinococci</taxon>
        <taxon>Deinococcales</taxon>
        <taxon>Deinococcaceae</taxon>
        <taxon>Deinococcus</taxon>
    </lineage>
</organism>
<feature type="transmembrane region" description="Helical" evidence="1">
    <location>
        <begin position="185"/>
        <end position="206"/>
    </location>
</feature>
<gene>
    <name evidence="2" type="ORF">ABOD76_05145</name>
</gene>
<keyword evidence="1" id="KW-1133">Transmembrane helix</keyword>
<dbReference type="RefSeq" id="WP_350242082.1">
    <property type="nucleotide sequence ID" value="NZ_CP158298.1"/>
</dbReference>
<evidence type="ECO:0000256" key="1">
    <source>
        <dbReference type="SAM" id="Phobius"/>
    </source>
</evidence>
<sequence>MNDTLRNSNEGPEHRPLQSATALTSGVALLLMAVLALFAEFFVRARLMDPNDLTVTLHHLRTSASLFRAGIAANLIVAVLDVIVAVTLYEVFRHAGRGLALLAAAHRVVYAAVFATATLGQMLAVHLATGANVLPGGPSNLLASAFLDMNAFGWQIGLVFFAVHLAMLGGLIVRSGAAPRWIGVLLILAGAAYLTDAFANVLLSNYADYAPVLKACVALPALTSELSLCVWLITSGRQAKRRVTATH</sequence>
<dbReference type="EMBL" id="CP158298">
    <property type="protein sequence ID" value="XBV84076.1"/>
    <property type="molecule type" value="Genomic_DNA"/>
</dbReference>
<accession>A0AAU7U6H8</accession>
<feature type="transmembrane region" description="Helical" evidence="1">
    <location>
        <begin position="65"/>
        <end position="88"/>
    </location>
</feature>
<reference evidence="2" key="1">
    <citation type="submission" date="2024-06" db="EMBL/GenBank/DDBJ databases">
        <title>Draft Genome Sequence of Deinococcus sonorensis Type Strain KR-87, a Biofilm Producing Representative of the Genus Deinococcus.</title>
        <authorList>
            <person name="Boren L.S."/>
            <person name="Grosso R.A."/>
            <person name="Hugenberg-Cox A.N."/>
            <person name="Hill J.T.E."/>
            <person name="Albert C.M."/>
            <person name="Tuohy J.M."/>
        </authorList>
    </citation>
    <scope>NUCLEOTIDE SEQUENCE</scope>
    <source>
        <strain evidence="2">KR-87</strain>
        <plasmid evidence="2">pDson03</plasmid>
    </source>
</reference>
<protein>
    <submittedName>
        <fullName evidence="2">DUF4386 domain-containing protein</fullName>
    </submittedName>
</protein>